<dbReference type="EnsemblProtists" id="EOD13165">
    <property type="protein sequence ID" value="EOD13165"/>
    <property type="gene ID" value="EMIHUDRAFT_212920"/>
</dbReference>
<dbReference type="RefSeq" id="XP_005765594.1">
    <property type="nucleotide sequence ID" value="XM_005765537.1"/>
</dbReference>
<keyword evidence="1" id="KW-0812">Transmembrane</keyword>
<feature type="transmembrane region" description="Helical" evidence="1">
    <location>
        <begin position="83"/>
        <end position="111"/>
    </location>
</feature>
<evidence type="ECO:0000313" key="4">
    <source>
        <dbReference type="Proteomes" id="UP000013827"/>
    </source>
</evidence>
<dbReference type="Proteomes" id="UP000013827">
    <property type="component" value="Unassembled WGS sequence"/>
</dbReference>
<keyword evidence="1" id="KW-1133">Transmembrane helix</keyword>
<dbReference type="Pfam" id="PF03151">
    <property type="entry name" value="TPT"/>
    <property type="match status" value="1"/>
</dbReference>
<feature type="domain" description="Sugar phosphate transporter" evidence="2">
    <location>
        <begin position="68"/>
        <end position="133"/>
    </location>
</feature>
<name>A0A0D3IPI0_EMIH1</name>
<dbReference type="AlphaFoldDB" id="A0A0D3IPI0"/>
<keyword evidence="4" id="KW-1185">Reference proteome</keyword>
<proteinExistence type="predicted"/>
<dbReference type="KEGG" id="ehx:EMIHUDRAFT_212920"/>
<dbReference type="PaxDb" id="2903-EOD13165"/>
<organism evidence="3 4">
    <name type="scientific">Emiliania huxleyi (strain CCMP1516)</name>
    <dbReference type="NCBI Taxonomy" id="280463"/>
    <lineage>
        <taxon>Eukaryota</taxon>
        <taxon>Haptista</taxon>
        <taxon>Haptophyta</taxon>
        <taxon>Prymnesiophyceae</taxon>
        <taxon>Isochrysidales</taxon>
        <taxon>Noelaerhabdaceae</taxon>
        <taxon>Emiliania</taxon>
    </lineage>
</organism>
<accession>A0A0D3IPI0</accession>
<protein>
    <recommendedName>
        <fullName evidence="2">Sugar phosphate transporter domain-containing protein</fullName>
    </recommendedName>
</protein>
<feature type="transmembrane region" description="Helical" evidence="1">
    <location>
        <begin position="12"/>
        <end position="28"/>
    </location>
</feature>
<dbReference type="eggNOG" id="KOG1441">
    <property type="taxonomic scope" value="Eukaryota"/>
</dbReference>
<reference evidence="4" key="1">
    <citation type="journal article" date="2013" name="Nature">
        <title>Pan genome of the phytoplankton Emiliania underpins its global distribution.</title>
        <authorList>
            <person name="Read B.A."/>
            <person name="Kegel J."/>
            <person name="Klute M.J."/>
            <person name="Kuo A."/>
            <person name="Lefebvre S.C."/>
            <person name="Maumus F."/>
            <person name="Mayer C."/>
            <person name="Miller J."/>
            <person name="Monier A."/>
            <person name="Salamov A."/>
            <person name="Young J."/>
            <person name="Aguilar M."/>
            <person name="Claverie J.M."/>
            <person name="Frickenhaus S."/>
            <person name="Gonzalez K."/>
            <person name="Herman E.K."/>
            <person name="Lin Y.C."/>
            <person name="Napier J."/>
            <person name="Ogata H."/>
            <person name="Sarno A.F."/>
            <person name="Shmutz J."/>
            <person name="Schroeder D."/>
            <person name="de Vargas C."/>
            <person name="Verret F."/>
            <person name="von Dassow P."/>
            <person name="Valentin K."/>
            <person name="Van de Peer Y."/>
            <person name="Wheeler G."/>
            <person name="Dacks J.B."/>
            <person name="Delwiche C.F."/>
            <person name="Dyhrman S.T."/>
            <person name="Glockner G."/>
            <person name="John U."/>
            <person name="Richards T."/>
            <person name="Worden A.Z."/>
            <person name="Zhang X."/>
            <person name="Grigoriev I.V."/>
            <person name="Allen A.E."/>
            <person name="Bidle K."/>
            <person name="Borodovsky M."/>
            <person name="Bowler C."/>
            <person name="Brownlee C."/>
            <person name="Cock J.M."/>
            <person name="Elias M."/>
            <person name="Gladyshev V.N."/>
            <person name="Groth M."/>
            <person name="Guda C."/>
            <person name="Hadaegh A."/>
            <person name="Iglesias-Rodriguez M.D."/>
            <person name="Jenkins J."/>
            <person name="Jones B.M."/>
            <person name="Lawson T."/>
            <person name="Leese F."/>
            <person name="Lindquist E."/>
            <person name="Lobanov A."/>
            <person name="Lomsadze A."/>
            <person name="Malik S.B."/>
            <person name="Marsh M.E."/>
            <person name="Mackinder L."/>
            <person name="Mock T."/>
            <person name="Mueller-Roeber B."/>
            <person name="Pagarete A."/>
            <person name="Parker M."/>
            <person name="Probert I."/>
            <person name="Quesneville H."/>
            <person name="Raines C."/>
            <person name="Rensing S.A."/>
            <person name="Riano-Pachon D.M."/>
            <person name="Richier S."/>
            <person name="Rokitta S."/>
            <person name="Shiraiwa Y."/>
            <person name="Soanes D.M."/>
            <person name="van der Giezen M."/>
            <person name="Wahlund T.M."/>
            <person name="Williams B."/>
            <person name="Wilson W."/>
            <person name="Wolfe G."/>
            <person name="Wurch L.L."/>
        </authorList>
    </citation>
    <scope>NUCLEOTIDE SEQUENCE</scope>
</reference>
<dbReference type="HOGENOM" id="CLU_1780936_0_0_1"/>
<evidence type="ECO:0000313" key="3">
    <source>
        <dbReference type="EnsemblProtists" id="EOD13165"/>
    </source>
</evidence>
<reference evidence="3" key="2">
    <citation type="submission" date="2024-10" db="UniProtKB">
        <authorList>
            <consortium name="EnsemblProtists"/>
        </authorList>
    </citation>
    <scope>IDENTIFICATION</scope>
</reference>
<dbReference type="InterPro" id="IPR004853">
    <property type="entry name" value="Sugar_P_trans_dom"/>
</dbReference>
<dbReference type="GeneID" id="17259264"/>
<evidence type="ECO:0000256" key="1">
    <source>
        <dbReference type="SAM" id="Phobius"/>
    </source>
</evidence>
<sequence length="146" mass="15808">MSQPASPRAGPSLFVGIPWVLFLWGTGIRKPPKIGRRAALHLRAVSLPFAVYYEGASFASQWAASTAKVGSFWLTRQMALDGLYYYVSLITHSIASTIKRVCIILATVLVFGNKLTPIGAAGSAIAVAGTFLYCIRSQSRSTREQL</sequence>
<keyword evidence="1" id="KW-0472">Membrane</keyword>
<feature type="transmembrane region" description="Helical" evidence="1">
    <location>
        <begin position="117"/>
        <end position="135"/>
    </location>
</feature>
<evidence type="ECO:0000259" key="2">
    <source>
        <dbReference type="Pfam" id="PF03151"/>
    </source>
</evidence>